<evidence type="ECO:0000313" key="1">
    <source>
        <dbReference type="EMBL" id="KAJ1147569.1"/>
    </source>
</evidence>
<protein>
    <recommendedName>
        <fullName evidence="3">Secreted protein</fullName>
    </recommendedName>
</protein>
<evidence type="ECO:0000313" key="2">
    <source>
        <dbReference type="Proteomes" id="UP001066276"/>
    </source>
</evidence>
<comment type="caution">
    <text evidence="1">The sequence shown here is derived from an EMBL/GenBank/DDBJ whole genome shotgun (WGS) entry which is preliminary data.</text>
</comment>
<proteinExistence type="predicted"/>
<dbReference type="AlphaFoldDB" id="A0AAV7R463"/>
<name>A0AAV7R463_PLEWA</name>
<evidence type="ECO:0008006" key="3">
    <source>
        <dbReference type="Google" id="ProtNLM"/>
    </source>
</evidence>
<sequence>MCSCLVSVNSTSLYARTRAPIVRSLVLFSCVSEQHVSVCEDPSAHREVPGAHVLLNSTSLYARTRAPIVRSLVLMSCVSEQHVSVCEDTSAHREVPGAHVLCQ</sequence>
<gene>
    <name evidence="1" type="ORF">NDU88_000429</name>
</gene>
<keyword evidence="2" id="KW-1185">Reference proteome</keyword>
<accession>A0AAV7R463</accession>
<reference evidence="1" key="1">
    <citation type="journal article" date="2022" name="bioRxiv">
        <title>Sequencing and chromosome-scale assembly of the giantPleurodeles waltlgenome.</title>
        <authorList>
            <person name="Brown T."/>
            <person name="Elewa A."/>
            <person name="Iarovenko S."/>
            <person name="Subramanian E."/>
            <person name="Araus A.J."/>
            <person name="Petzold A."/>
            <person name="Susuki M."/>
            <person name="Suzuki K.-i.T."/>
            <person name="Hayashi T."/>
            <person name="Toyoda A."/>
            <person name="Oliveira C."/>
            <person name="Osipova E."/>
            <person name="Leigh N.D."/>
            <person name="Simon A."/>
            <person name="Yun M.H."/>
        </authorList>
    </citation>
    <scope>NUCLEOTIDE SEQUENCE</scope>
    <source>
        <strain evidence="1">20211129_DDA</strain>
        <tissue evidence="1">Liver</tissue>
    </source>
</reference>
<organism evidence="1 2">
    <name type="scientific">Pleurodeles waltl</name>
    <name type="common">Iberian ribbed newt</name>
    <dbReference type="NCBI Taxonomy" id="8319"/>
    <lineage>
        <taxon>Eukaryota</taxon>
        <taxon>Metazoa</taxon>
        <taxon>Chordata</taxon>
        <taxon>Craniata</taxon>
        <taxon>Vertebrata</taxon>
        <taxon>Euteleostomi</taxon>
        <taxon>Amphibia</taxon>
        <taxon>Batrachia</taxon>
        <taxon>Caudata</taxon>
        <taxon>Salamandroidea</taxon>
        <taxon>Salamandridae</taxon>
        <taxon>Pleurodelinae</taxon>
        <taxon>Pleurodeles</taxon>
    </lineage>
</organism>
<dbReference type="Proteomes" id="UP001066276">
    <property type="component" value="Chromosome 5"/>
</dbReference>
<dbReference type="EMBL" id="JANPWB010000009">
    <property type="protein sequence ID" value="KAJ1147569.1"/>
    <property type="molecule type" value="Genomic_DNA"/>
</dbReference>